<organism evidence="1 2">
    <name type="scientific">Anabaena lutea FACHB-196</name>
    <dbReference type="NCBI Taxonomy" id="2692881"/>
    <lineage>
        <taxon>Bacteria</taxon>
        <taxon>Bacillati</taxon>
        <taxon>Cyanobacteriota</taxon>
        <taxon>Cyanophyceae</taxon>
        <taxon>Nostocales</taxon>
        <taxon>Nostocaceae</taxon>
        <taxon>Anabaena</taxon>
    </lineage>
</organism>
<protein>
    <submittedName>
        <fullName evidence="1">Uncharacterized protein</fullName>
    </submittedName>
</protein>
<dbReference type="Proteomes" id="UP000640531">
    <property type="component" value="Unassembled WGS sequence"/>
</dbReference>
<name>A0ABR8FBK1_9NOST</name>
<dbReference type="EMBL" id="JACJST010000002">
    <property type="protein sequence ID" value="MBD2566948.1"/>
    <property type="molecule type" value="Genomic_DNA"/>
</dbReference>
<proteinExistence type="predicted"/>
<evidence type="ECO:0000313" key="2">
    <source>
        <dbReference type="Proteomes" id="UP000640531"/>
    </source>
</evidence>
<dbReference type="RefSeq" id="WP_190711938.1">
    <property type="nucleotide sequence ID" value="NZ_JACJST010000002.1"/>
</dbReference>
<sequence length="62" mass="6998">MPESRYSRRGSAYLFKPMVNFNVMAEVGDARLYSRIQELGDASQTFGSGVRSKTGLVSRFQF</sequence>
<keyword evidence="2" id="KW-1185">Reference proteome</keyword>
<reference evidence="1 2" key="1">
    <citation type="journal article" date="2020" name="ISME J.">
        <title>Comparative genomics reveals insights into cyanobacterial evolution and habitat adaptation.</title>
        <authorList>
            <person name="Chen M.Y."/>
            <person name="Teng W.K."/>
            <person name="Zhao L."/>
            <person name="Hu C.X."/>
            <person name="Zhou Y.K."/>
            <person name="Han B.P."/>
            <person name="Song L.R."/>
            <person name="Shu W.S."/>
        </authorList>
    </citation>
    <scope>NUCLEOTIDE SEQUENCE [LARGE SCALE GENOMIC DNA]</scope>
    <source>
        <strain evidence="1 2">FACHB-196</strain>
    </source>
</reference>
<comment type="caution">
    <text evidence="1">The sequence shown here is derived from an EMBL/GenBank/DDBJ whole genome shotgun (WGS) entry which is preliminary data.</text>
</comment>
<accession>A0ABR8FBK1</accession>
<evidence type="ECO:0000313" key="1">
    <source>
        <dbReference type="EMBL" id="MBD2566948.1"/>
    </source>
</evidence>
<gene>
    <name evidence="1" type="ORF">H6G59_03365</name>
</gene>